<dbReference type="Pfam" id="PF13847">
    <property type="entry name" value="Methyltransf_31"/>
    <property type="match status" value="1"/>
</dbReference>
<dbReference type="Gene3D" id="3.40.50.150">
    <property type="entry name" value="Vaccinia Virus protein VP39"/>
    <property type="match status" value="1"/>
</dbReference>
<dbReference type="Proteomes" id="UP001472866">
    <property type="component" value="Chromosome 12"/>
</dbReference>
<gene>
    <name evidence="5" type="ORF">HKI87_12g68890</name>
</gene>
<reference evidence="5 6" key="1">
    <citation type="submission" date="2024-03" db="EMBL/GenBank/DDBJ databases">
        <title>Complete genome sequence of the green alga Chloropicon roscoffensis RCC1871.</title>
        <authorList>
            <person name="Lemieux C."/>
            <person name="Pombert J.-F."/>
            <person name="Otis C."/>
            <person name="Turmel M."/>
        </authorList>
    </citation>
    <scope>NUCLEOTIDE SEQUENCE [LARGE SCALE GENOMIC DNA]</scope>
    <source>
        <strain evidence="5 6">RCC1871</strain>
    </source>
</reference>
<keyword evidence="3" id="KW-0808">Transferase</keyword>
<dbReference type="GO" id="GO:0032259">
    <property type="term" value="P:methylation"/>
    <property type="evidence" value="ECO:0007669"/>
    <property type="project" value="UniProtKB-KW"/>
</dbReference>
<dbReference type="InterPro" id="IPR051419">
    <property type="entry name" value="Lys/N-term_MeTrsfase_sf"/>
</dbReference>
<comment type="similarity">
    <text evidence="1">Belongs to the methyltransferase superfamily.</text>
</comment>
<feature type="domain" description="Methyltransferase" evidence="4">
    <location>
        <begin position="44"/>
        <end position="161"/>
    </location>
</feature>
<dbReference type="EMBL" id="CP151512">
    <property type="protein sequence ID" value="WZN65331.1"/>
    <property type="molecule type" value="Genomic_DNA"/>
</dbReference>
<dbReference type="InterPro" id="IPR029063">
    <property type="entry name" value="SAM-dependent_MTases_sf"/>
</dbReference>
<dbReference type="AlphaFoldDB" id="A0AAX4PHF6"/>
<organism evidence="5 6">
    <name type="scientific">Chloropicon roscoffensis</name>
    <dbReference type="NCBI Taxonomy" id="1461544"/>
    <lineage>
        <taxon>Eukaryota</taxon>
        <taxon>Viridiplantae</taxon>
        <taxon>Chlorophyta</taxon>
        <taxon>Chloropicophyceae</taxon>
        <taxon>Chloropicales</taxon>
        <taxon>Chloropicaceae</taxon>
        <taxon>Chloropicon</taxon>
    </lineage>
</organism>
<sequence>MTIPSYGEKTYWEQRYKGFKGKETFEWYGGWNTVKPFLQRIQCKKDVSVLHVGCGNSTLAEDMHENGYRNNQFCVDFVESVVKEMQKRSAEGRPEIKYETMDITDSAFKSHIDASFQLIVDKGCLDTVVCGTDVNENVSTMLSNAWSCLATNGYLLVFSYGPPEERVALLDGQATSKEPLFDVQVMVFNKPSLKVALEGGEYALDIKKYEEGKHYENSYFVYICKKLG</sequence>
<proteinExistence type="inferred from homology"/>
<dbReference type="GO" id="GO:0008168">
    <property type="term" value="F:methyltransferase activity"/>
    <property type="evidence" value="ECO:0007669"/>
    <property type="project" value="UniProtKB-KW"/>
</dbReference>
<evidence type="ECO:0000313" key="5">
    <source>
        <dbReference type="EMBL" id="WZN65331.1"/>
    </source>
</evidence>
<dbReference type="SUPFAM" id="SSF53335">
    <property type="entry name" value="S-adenosyl-L-methionine-dependent methyltransferases"/>
    <property type="match status" value="1"/>
</dbReference>
<protein>
    <submittedName>
        <fullName evidence="5">Methyltransferase</fullName>
    </submittedName>
</protein>
<evidence type="ECO:0000256" key="2">
    <source>
        <dbReference type="ARBA" id="ARBA00022603"/>
    </source>
</evidence>
<evidence type="ECO:0000259" key="4">
    <source>
        <dbReference type="Pfam" id="PF13847"/>
    </source>
</evidence>
<keyword evidence="2 5" id="KW-0489">Methyltransferase</keyword>
<dbReference type="PANTHER" id="PTHR12176">
    <property type="entry name" value="SAM-DEPENDENT METHYLTRANSFERASE SUPERFAMILY PROTEIN"/>
    <property type="match status" value="1"/>
</dbReference>
<accession>A0AAX4PHF6</accession>
<keyword evidence="6" id="KW-1185">Reference proteome</keyword>
<evidence type="ECO:0000256" key="3">
    <source>
        <dbReference type="ARBA" id="ARBA00022679"/>
    </source>
</evidence>
<name>A0AAX4PHF6_9CHLO</name>
<evidence type="ECO:0000256" key="1">
    <source>
        <dbReference type="ARBA" id="ARBA00008361"/>
    </source>
</evidence>
<evidence type="ECO:0000313" key="6">
    <source>
        <dbReference type="Proteomes" id="UP001472866"/>
    </source>
</evidence>
<dbReference type="CDD" id="cd02440">
    <property type="entry name" value="AdoMet_MTases"/>
    <property type="match status" value="1"/>
</dbReference>
<dbReference type="InterPro" id="IPR025714">
    <property type="entry name" value="Methyltranfer_dom"/>
</dbReference>